<keyword evidence="2" id="KW-1133">Transmembrane helix</keyword>
<dbReference type="AlphaFoldDB" id="A0A164YVI6"/>
<feature type="domain" description="Ubiquitin 3 binding protein But2 C-terminal" evidence="3">
    <location>
        <begin position="136"/>
        <end position="251"/>
    </location>
</feature>
<keyword evidence="2" id="KW-0812">Transmembrane</keyword>
<feature type="compositionally biased region" description="Polar residues" evidence="1">
    <location>
        <begin position="20"/>
        <end position="30"/>
    </location>
</feature>
<keyword evidence="2" id="KW-0472">Membrane</keyword>
<evidence type="ECO:0000313" key="4">
    <source>
        <dbReference type="EMBL" id="KZS97275.1"/>
    </source>
</evidence>
<evidence type="ECO:0000313" key="5">
    <source>
        <dbReference type="Proteomes" id="UP000076722"/>
    </source>
</evidence>
<dbReference type="Proteomes" id="UP000076722">
    <property type="component" value="Unassembled WGS sequence"/>
</dbReference>
<gene>
    <name evidence="4" type="ORF">SISNIDRAFT_249001</name>
</gene>
<name>A0A164YVI6_9AGAM</name>
<feature type="transmembrane region" description="Helical" evidence="2">
    <location>
        <begin position="35"/>
        <end position="58"/>
    </location>
</feature>
<dbReference type="EMBL" id="KV419397">
    <property type="protein sequence ID" value="KZS97275.1"/>
    <property type="molecule type" value="Genomic_DNA"/>
</dbReference>
<evidence type="ECO:0000256" key="2">
    <source>
        <dbReference type="SAM" id="Phobius"/>
    </source>
</evidence>
<reference evidence="4 5" key="1">
    <citation type="journal article" date="2016" name="Mol. Biol. Evol.">
        <title>Comparative Genomics of Early-Diverging Mushroom-Forming Fungi Provides Insights into the Origins of Lignocellulose Decay Capabilities.</title>
        <authorList>
            <person name="Nagy L.G."/>
            <person name="Riley R."/>
            <person name="Tritt A."/>
            <person name="Adam C."/>
            <person name="Daum C."/>
            <person name="Floudas D."/>
            <person name="Sun H."/>
            <person name="Yadav J.S."/>
            <person name="Pangilinan J."/>
            <person name="Larsson K.H."/>
            <person name="Matsuura K."/>
            <person name="Barry K."/>
            <person name="Labutti K."/>
            <person name="Kuo R."/>
            <person name="Ohm R.A."/>
            <person name="Bhattacharya S.S."/>
            <person name="Shirouzu T."/>
            <person name="Yoshinaga Y."/>
            <person name="Martin F.M."/>
            <person name="Grigoriev I.V."/>
            <person name="Hibbett D.S."/>
        </authorList>
    </citation>
    <scope>NUCLEOTIDE SEQUENCE [LARGE SCALE GENOMIC DNA]</scope>
    <source>
        <strain evidence="4 5">HHB9708</strain>
    </source>
</reference>
<feature type="region of interest" description="Disordered" evidence="1">
    <location>
        <begin position="1"/>
        <end position="30"/>
    </location>
</feature>
<protein>
    <recommendedName>
        <fullName evidence="3">Ubiquitin 3 binding protein But2 C-terminal domain-containing protein</fullName>
    </recommendedName>
</protein>
<keyword evidence="5" id="KW-1185">Reference proteome</keyword>
<dbReference type="Pfam" id="PF09792">
    <property type="entry name" value="But2"/>
    <property type="match status" value="1"/>
</dbReference>
<dbReference type="OrthoDB" id="3350619at2759"/>
<organism evidence="4 5">
    <name type="scientific">Sistotremastrum niveocremeum HHB9708</name>
    <dbReference type="NCBI Taxonomy" id="1314777"/>
    <lineage>
        <taxon>Eukaryota</taxon>
        <taxon>Fungi</taxon>
        <taxon>Dikarya</taxon>
        <taxon>Basidiomycota</taxon>
        <taxon>Agaricomycotina</taxon>
        <taxon>Agaricomycetes</taxon>
        <taxon>Sistotremastrales</taxon>
        <taxon>Sistotremastraceae</taxon>
        <taxon>Sertulicium</taxon>
        <taxon>Sertulicium niveocremeum</taxon>
    </lineage>
</organism>
<accession>A0A164YVI6</accession>
<evidence type="ECO:0000256" key="1">
    <source>
        <dbReference type="SAM" id="MobiDB-lite"/>
    </source>
</evidence>
<proteinExistence type="predicted"/>
<dbReference type="InterPro" id="IPR018620">
    <property type="entry name" value="Ubiquitin3-bd_protein_But2_C"/>
</dbReference>
<sequence length="266" mass="30072">MLSPHGRGRYEAVKEEDSSENGSVGDDSQSPQRQAYFTIITCLIAILCTVANASFTLLGSPKAHIEDAAILRRPSQFIGLDRANFSREYALDFHIKAFPSVLTQISRVERNKVFEDDPKRRFTRFGTISPDDKHFVVTEEISTIAQFRARDYGMENCQLKLSLPHTEAQEDYIPEDPIKMTVWRLQTSTWLNPRLLSFNTRPAREAAVVTWTVDRGANATSPMFLCSSDSLQSFEIACESGPCSLELWQDKEEPIIGLVMLQYPSL</sequence>
<evidence type="ECO:0000259" key="3">
    <source>
        <dbReference type="Pfam" id="PF09792"/>
    </source>
</evidence>